<keyword evidence="2" id="KW-1185">Reference proteome</keyword>
<organism evidence="1 2">
    <name type="scientific">Leucocoprinus birnbaumii</name>
    <dbReference type="NCBI Taxonomy" id="56174"/>
    <lineage>
        <taxon>Eukaryota</taxon>
        <taxon>Fungi</taxon>
        <taxon>Dikarya</taxon>
        <taxon>Basidiomycota</taxon>
        <taxon>Agaricomycotina</taxon>
        <taxon>Agaricomycetes</taxon>
        <taxon>Agaricomycetidae</taxon>
        <taxon>Agaricales</taxon>
        <taxon>Agaricineae</taxon>
        <taxon>Agaricaceae</taxon>
        <taxon>Leucocoprinus</taxon>
    </lineage>
</organism>
<evidence type="ECO:0000313" key="2">
    <source>
        <dbReference type="Proteomes" id="UP001213000"/>
    </source>
</evidence>
<accession>A0AAD5VR90</accession>
<dbReference type="Proteomes" id="UP001213000">
    <property type="component" value="Unassembled WGS sequence"/>
</dbReference>
<gene>
    <name evidence="1" type="ORF">NP233_g6316</name>
</gene>
<name>A0AAD5VR90_9AGAR</name>
<proteinExistence type="predicted"/>
<dbReference type="EMBL" id="JANIEX010000407">
    <property type="protein sequence ID" value="KAJ3567518.1"/>
    <property type="molecule type" value="Genomic_DNA"/>
</dbReference>
<protein>
    <submittedName>
        <fullName evidence="1">Uncharacterized protein</fullName>
    </submittedName>
</protein>
<comment type="caution">
    <text evidence="1">The sequence shown here is derived from an EMBL/GenBank/DDBJ whole genome shotgun (WGS) entry which is preliminary data.</text>
</comment>
<dbReference type="AlphaFoldDB" id="A0AAD5VR90"/>
<evidence type="ECO:0000313" key="1">
    <source>
        <dbReference type="EMBL" id="KAJ3567518.1"/>
    </source>
</evidence>
<sequence>MGIIDSLYKTLEEKDSLLLCVLIKDTRRATKMLFRAIVTLATAAFALANPLEVRQSSNTNPQIAAILDPLSVRNRNIVVNIDTMQANGTATDGTIGVQVQNLISLYNSASSSLLAIPVTAGSTTVQPTNIELSRTLGEALQALSTGLSGIQAQQSVPNFSAMISQLDPAVAATVSAFNTTLPGGNDFVHILMLDASQFLRDEGAWPETLAALGF</sequence>
<reference evidence="1" key="1">
    <citation type="submission" date="2022-07" db="EMBL/GenBank/DDBJ databases">
        <title>Genome Sequence of Leucocoprinus birnbaumii.</title>
        <authorList>
            <person name="Buettner E."/>
        </authorList>
    </citation>
    <scope>NUCLEOTIDE SEQUENCE</scope>
    <source>
        <strain evidence="1">VT141</strain>
    </source>
</reference>